<keyword evidence="8" id="KW-0170">Cobalt</keyword>
<evidence type="ECO:0000313" key="11">
    <source>
        <dbReference type="EMBL" id="MDT0328153.1"/>
    </source>
</evidence>
<proteinExistence type="inferred from homology"/>
<evidence type="ECO:0000256" key="7">
    <source>
        <dbReference type="ARBA" id="ARBA00023235"/>
    </source>
</evidence>
<dbReference type="PROSITE" id="PS51332">
    <property type="entry name" value="B12_BINDING"/>
    <property type="match status" value="1"/>
</dbReference>
<dbReference type="Pfam" id="PF02310">
    <property type="entry name" value="B12-binding"/>
    <property type="match status" value="1"/>
</dbReference>
<sequence length="745" mass="80433">MTPDIPGIPGIPDLSTVAPEPPAFSGDGDGWPAAVEAATGKAPDALEWETPEGIAVKPLYTPADLAGLDFVDGLPGIPPYLRGPYPTMYVNQPWTVRQYAGFSTAEESNAFYRRNLAAGQKGLSVAFDLATHRGYDSDHPRVAGDVGMAGVAIDSIYDMRQLFDGIPLDRMSVSMTMNGAVLPVLALYIVAAEEQGVPPEKLSGTIQNDILKEFMVRNTYIYPPRPSMRIISDIFAYTSQRMPRFNSISISGYHMQEAGATADLELAYTLADGVEYIRAGRSSGLDVDVFAPRLSFFWAIGMNFFMEVAKLRAARLLWARLVKDLGAVNDKSLSLRTHSQTSGWSLTAQDVFNNVARTCVEAMAATQGHTQSLHTNALDEALALPTDFSARIARNTQLLLQQESGTTRSVDPWGGSYYVERLTQELATKAWEHIVEVEKAGGMAAAIDAGLPKMRIEEAAARTQARIDSGRQPVIGVNKYLPDGEEDIDVLKVDNSKVRASQLEKLRRLRAERDEDAVRAALDALTEAAGRESRADDALTDNLLAAAVEAARAKATVGEISDAMEKVFGRHSGQIRTIQGVYRNEAAGSADAAGLMERVTHRVDAFTEEEGRRPRILVAKMGQDGHDRGQKVIATAFADLGFDVDVGPLFQTPEEVAVQAVEADVHVVGVSSLAAGHLTLVPALRGELVKLDREDIMIVVGGVIPPQDFDALRDAGAAAIFPPGTVIAKAAIDLLDRLEARLEQA</sequence>
<dbReference type="CDD" id="cd03679">
    <property type="entry name" value="MM_CoA_mutase_alpha_like"/>
    <property type="match status" value="1"/>
</dbReference>
<dbReference type="Gene3D" id="3.40.50.280">
    <property type="entry name" value="Cobalamin-binding domain"/>
    <property type="match status" value="1"/>
</dbReference>
<reference evidence="12" key="1">
    <citation type="submission" date="2023-07" db="EMBL/GenBank/DDBJ databases">
        <title>30 novel species of actinomycetes from the DSMZ collection.</title>
        <authorList>
            <person name="Nouioui I."/>
        </authorList>
    </citation>
    <scope>NUCLEOTIDE SEQUENCE [LARGE SCALE GENOMIC DNA]</scope>
    <source>
        <strain evidence="12">DSM 44743</strain>
    </source>
</reference>
<evidence type="ECO:0000256" key="4">
    <source>
        <dbReference type="ARBA" id="ARBA00012398"/>
    </source>
</evidence>
<comment type="caution">
    <text evidence="11">The sequence shown here is derived from an EMBL/GenBank/DDBJ whole genome shotgun (WGS) entry which is preliminary data.</text>
</comment>
<dbReference type="InterPro" id="IPR058549">
    <property type="entry name" value="MeMalonylCoA_mutase_a/b_site"/>
</dbReference>
<evidence type="ECO:0000256" key="1">
    <source>
        <dbReference type="ARBA" id="ARBA00001922"/>
    </source>
</evidence>
<dbReference type="PANTHER" id="PTHR48101">
    <property type="entry name" value="METHYLMALONYL-COA MUTASE, MITOCHONDRIAL-RELATED"/>
    <property type="match status" value="1"/>
</dbReference>
<gene>
    <name evidence="11" type="primary">scpA</name>
    <name evidence="11" type="ORF">RM479_06965</name>
</gene>
<dbReference type="InterPro" id="IPR016176">
    <property type="entry name" value="Cbl-dep_enz_cat"/>
</dbReference>
<dbReference type="RefSeq" id="WP_311510883.1">
    <property type="nucleotide sequence ID" value="NZ_JAVREP010000003.1"/>
</dbReference>
<feature type="compositionally biased region" description="Low complexity" evidence="9">
    <location>
        <begin position="1"/>
        <end position="13"/>
    </location>
</feature>
<comment type="similarity">
    <text evidence="2">Belongs to the methylmalonyl-CoA mutase family.</text>
</comment>
<dbReference type="Gene3D" id="3.20.20.240">
    <property type="entry name" value="Methylmalonyl-CoA mutase"/>
    <property type="match status" value="1"/>
</dbReference>
<evidence type="ECO:0000259" key="10">
    <source>
        <dbReference type="PROSITE" id="PS51332"/>
    </source>
</evidence>
<feature type="region of interest" description="Disordered" evidence="9">
    <location>
        <begin position="1"/>
        <end position="32"/>
    </location>
</feature>
<dbReference type="NCBIfam" id="TIGR00641">
    <property type="entry name" value="acid_CoA_mut_N"/>
    <property type="match status" value="1"/>
</dbReference>
<comment type="subunit">
    <text evidence="3">Heterodimer of an alpha and a beta chain.</text>
</comment>
<feature type="domain" description="B12-binding" evidence="10">
    <location>
        <begin position="613"/>
        <end position="745"/>
    </location>
</feature>
<dbReference type="Proteomes" id="UP001183390">
    <property type="component" value="Unassembled WGS sequence"/>
</dbReference>
<dbReference type="GO" id="GO:0004494">
    <property type="term" value="F:methylmalonyl-CoA mutase activity"/>
    <property type="evidence" value="ECO:0007669"/>
    <property type="project" value="UniProtKB-EC"/>
</dbReference>
<dbReference type="InterPro" id="IPR006158">
    <property type="entry name" value="Cobalamin-bd"/>
</dbReference>
<keyword evidence="6" id="KW-0479">Metal-binding</keyword>
<dbReference type="EC" id="5.4.99.2" evidence="4"/>
<protein>
    <recommendedName>
        <fullName evidence="4">methylmalonyl-CoA mutase</fullName>
        <ecNumber evidence="4">5.4.99.2</ecNumber>
    </recommendedName>
</protein>
<evidence type="ECO:0000256" key="5">
    <source>
        <dbReference type="ARBA" id="ARBA00022628"/>
    </source>
</evidence>
<accession>A0ABU2M6F2</accession>
<keyword evidence="12" id="KW-1185">Reference proteome</keyword>
<evidence type="ECO:0000313" key="12">
    <source>
        <dbReference type="Proteomes" id="UP001183390"/>
    </source>
</evidence>
<evidence type="ECO:0000256" key="9">
    <source>
        <dbReference type="SAM" id="MobiDB-lite"/>
    </source>
</evidence>
<evidence type="ECO:0000256" key="2">
    <source>
        <dbReference type="ARBA" id="ARBA00008465"/>
    </source>
</evidence>
<dbReference type="Pfam" id="PF01642">
    <property type="entry name" value="MM_CoA_mutase"/>
    <property type="match status" value="1"/>
</dbReference>
<dbReference type="InterPro" id="IPR006098">
    <property type="entry name" value="MMCoA_mutase_a_cat"/>
</dbReference>
<name>A0ABU2M6F2_9ACTN</name>
<evidence type="ECO:0000256" key="8">
    <source>
        <dbReference type="ARBA" id="ARBA00023285"/>
    </source>
</evidence>
<dbReference type="SUPFAM" id="SSF52242">
    <property type="entry name" value="Cobalamin (vitamin B12)-binding domain"/>
    <property type="match status" value="1"/>
</dbReference>
<keyword evidence="5" id="KW-0846">Cobalamin</keyword>
<evidence type="ECO:0000256" key="6">
    <source>
        <dbReference type="ARBA" id="ARBA00022723"/>
    </source>
</evidence>
<dbReference type="NCBIfam" id="TIGR00640">
    <property type="entry name" value="acid_CoA_mut_C"/>
    <property type="match status" value="1"/>
</dbReference>
<dbReference type="EMBL" id="JAVREP010000003">
    <property type="protein sequence ID" value="MDT0328153.1"/>
    <property type="molecule type" value="Genomic_DNA"/>
</dbReference>
<dbReference type="SUPFAM" id="SSF51703">
    <property type="entry name" value="Cobalamin (vitamin B12)-dependent enzymes"/>
    <property type="match status" value="1"/>
</dbReference>
<evidence type="ECO:0000256" key="3">
    <source>
        <dbReference type="ARBA" id="ARBA00011870"/>
    </source>
</evidence>
<dbReference type="NCBIfam" id="NF006944">
    <property type="entry name" value="PRK09426.1"/>
    <property type="match status" value="1"/>
</dbReference>
<comment type="cofactor">
    <cofactor evidence="1">
        <name>adenosylcob(III)alamin</name>
        <dbReference type="ChEBI" id="CHEBI:18408"/>
    </cofactor>
</comment>
<dbReference type="InterPro" id="IPR036724">
    <property type="entry name" value="Cobalamin-bd_sf"/>
</dbReference>
<keyword evidence="7 11" id="KW-0413">Isomerase</keyword>
<dbReference type="InterPro" id="IPR006099">
    <property type="entry name" value="MeMalonylCoA_mutase_a/b_cat"/>
</dbReference>
<dbReference type="PROSITE" id="PS00544">
    <property type="entry name" value="METMALONYL_COA_MUTASE"/>
    <property type="match status" value="1"/>
</dbReference>
<dbReference type="InterPro" id="IPR006159">
    <property type="entry name" value="Acid_CoA_mut_C"/>
</dbReference>
<dbReference type="CDD" id="cd02071">
    <property type="entry name" value="MM_CoA_mut_B12_BD"/>
    <property type="match status" value="1"/>
</dbReference>
<organism evidence="11 12">
    <name type="scientific">Nocardiopsis lambiniae</name>
    <dbReference type="NCBI Taxonomy" id="3075539"/>
    <lineage>
        <taxon>Bacteria</taxon>
        <taxon>Bacillati</taxon>
        <taxon>Actinomycetota</taxon>
        <taxon>Actinomycetes</taxon>
        <taxon>Streptosporangiales</taxon>
        <taxon>Nocardiopsidaceae</taxon>
        <taxon>Nocardiopsis</taxon>
    </lineage>
</organism>
<dbReference type="PANTHER" id="PTHR48101:SF4">
    <property type="entry name" value="METHYLMALONYL-COA MUTASE, MITOCHONDRIAL"/>
    <property type="match status" value="1"/>
</dbReference>